<reference evidence="4" key="1">
    <citation type="submission" date="2022-01" db="EMBL/GenBank/DDBJ databases">
        <authorList>
            <person name="Criscuolo A."/>
        </authorList>
    </citation>
    <scope>NUCLEOTIDE SEQUENCE</scope>
    <source>
        <strain evidence="4">CIP111893</strain>
    </source>
</reference>
<evidence type="ECO:0000256" key="1">
    <source>
        <dbReference type="SAM" id="Coils"/>
    </source>
</evidence>
<evidence type="ECO:0000313" key="4">
    <source>
        <dbReference type="EMBL" id="CAH1189913.1"/>
    </source>
</evidence>
<name>A0ABN8FV98_9BACL</name>
<dbReference type="InterPro" id="IPR036457">
    <property type="entry name" value="PPM-type-like_dom_sf"/>
</dbReference>
<feature type="transmembrane region" description="Helical" evidence="3">
    <location>
        <begin position="266"/>
        <end position="287"/>
    </location>
</feature>
<evidence type="ECO:0008006" key="6">
    <source>
        <dbReference type="Google" id="ProtNLM"/>
    </source>
</evidence>
<feature type="region of interest" description="Disordered" evidence="2">
    <location>
        <begin position="526"/>
        <end position="656"/>
    </location>
</feature>
<feature type="compositionally biased region" description="Low complexity" evidence="2">
    <location>
        <begin position="567"/>
        <end position="648"/>
    </location>
</feature>
<feature type="compositionally biased region" description="Gly residues" evidence="2">
    <location>
        <begin position="556"/>
        <end position="566"/>
    </location>
</feature>
<evidence type="ECO:0000256" key="3">
    <source>
        <dbReference type="SAM" id="Phobius"/>
    </source>
</evidence>
<keyword evidence="3" id="KW-0472">Membrane</keyword>
<accession>A0ABN8FV98</accession>
<keyword evidence="3" id="KW-0812">Transmembrane</keyword>
<organism evidence="4 5">
    <name type="scientific">Paenibacillus plantiphilus</name>
    <dbReference type="NCBI Taxonomy" id="2905650"/>
    <lineage>
        <taxon>Bacteria</taxon>
        <taxon>Bacillati</taxon>
        <taxon>Bacillota</taxon>
        <taxon>Bacilli</taxon>
        <taxon>Bacillales</taxon>
        <taxon>Paenibacillaceae</taxon>
        <taxon>Paenibacillus</taxon>
    </lineage>
</organism>
<feature type="coiled-coil region" evidence="1">
    <location>
        <begin position="443"/>
        <end position="477"/>
    </location>
</feature>
<feature type="compositionally biased region" description="Gly residues" evidence="2">
    <location>
        <begin position="531"/>
        <end position="540"/>
    </location>
</feature>
<keyword evidence="5" id="KW-1185">Reference proteome</keyword>
<keyword evidence="1" id="KW-0175">Coiled coil</keyword>
<dbReference type="SUPFAM" id="SSF81606">
    <property type="entry name" value="PP2C-like"/>
    <property type="match status" value="1"/>
</dbReference>
<dbReference type="EMBL" id="CAKMMF010000001">
    <property type="protein sequence ID" value="CAH1189913.1"/>
    <property type="molecule type" value="Genomic_DNA"/>
</dbReference>
<protein>
    <recommendedName>
        <fullName evidence="6">Serine/threonine protein phosphatase PrpC</fullName>
    </recommendedName>
</protein>
<dbReference type="Proteomes" id="UP000838686">
    <property type="component" value="Unassembled WGS sequence"/>
</dbReference>
<comment type="caution">
    <text evidence="4">The sequence shown here is derived from an EMBL/GenBank/DDBJ whole genome shotgun (WGS) entry which is preliminary data.</text>
</comment>
<keyword evidence="3" id="KW-1133">Transmembrane helix</keyword>
<evidence type="ECO:0000313" key="5">
    <source>
        <dbReference type="Proteomes" id="UP000838686"/>
    </source>
</evidence>
<evidence type="ECO:0000256" key="2">
    <source>
        <dbReference type="SAM" id="MobiDB-lite"/>
    </source>
</evidence>
<feature type="compositionally biased region" description="Low complexity" evidence="2">
    <location>
        <begin position="541"/>
        <end position="555"/>
    </location>
</feature>
<dbReference type="Gene3D" id="3.60.40.10">
    <property type="entry name" value="PPM-type phosphatase domain"/>
    <property type="match status" value="1"/>
</dbReference>
<sequence length="656" mass="70924">MRAIQGKRVRVRMRKENSDFKTEFLSEAGTFMENRDYFAFVELDDMACWVAADGLDSDQEAHSAEMVVQLLLENFTDKPTMSRRKLDEYLQEANDWLRYESRRVRLKASLIMVVTDYTRMVWAVAGNARLYHFRGGRLLGVSRDLSLAQSMADELRISQAAVDRHEERHNLLEYVGKPEQFQPFVSKKTLLAEGDVLLLVTSGLWEGVDIPEMLDVLEEAKEPTAMVDMLEEVLLSKQRPTIANYTAAAVYADKVFKEERKSKKKMIKWIIITLIPLLIMLGFLIYYKSQEAKRLAETVASMLEHAENGDEFAAEENYAEAMKEFSEARNASIKIKDKVHTLLYTKKYKIAQSIVTGDSLLKDGSYEKAEEQFAKAKKSAEKDEHFDPLELDKRIQQAAAFKGVQEKVKEADLLMESQDYAGAIEIYKKARNAAIHAGFASGEKDIKSKLEEAESKLKALEKEQKKLLAEKQEQRGDRSNAMEDYAGAIDAYAKAQQTYQEIGLLENVLAMERKIAKADEMLNPIPLPSTGNGGSNGEPGGASAAGTDSDTSAGGSSAGSSGGGSASGTSGNSASGTSSNTASGASGNSASGTNSNTASGTSGNSASGTSGNTASGASGNSASGTSGNSASGTSSNTASGTSGNTASGVDSNMSES</sequence>
<proteinExistence type="predicted"/>
<gene>
    <name evidence="4" type="ORF">PAECIP111893_00011</name>
</gene>